<reference evidence="1 2" key="1">
    <citation type="journal article" date="2023" name="bioRxiv">
        <title>Conserved and derived expression patterns and positive selection on dental genes reveal complex evolutionary context of ever-growing rodent molars.</title>
        <authorList>
            <person name="Calamari Z.T."/>
            <person name="Song A."/>
            <person name="Cohen E."/>
            <person name="Akter M."/>
            <person name="Roy R.D."/>
            <person name="Hallikas O."/>
            <person name="Christensen M.M."/>
            <person name="Li P."/>
            <person name="Marangoni P."/>
            <person name="Jernvall J."/>
            <person name="Klein O.D."/>
        </authorList>
    </citation>
    <scope>NUCLEOTIDE SEQUENCE [LARGE SCALE GENOMIC DNA]</scope>
    <source>
        <strain evidence="1">V071</strain>
    </source>
</reference>
<accession>A0AAW0HA34</accession>
<evidence type="ECO:0000313" key="1">
    <source>
        <dbReference type="EMBL" id="KAK7799614.1"/>
    </source>
</evidence>
<gene>
    <name evidence="1" type="ORF">U0070_016246</name>
</gene>
<comment type="caution">
    <text evidence="1">The sequence shown here is derived from an EMBL/GenBank/DDBJ whole genome shotgun (WGS) entry which is preliminary data.</text>
</comment>
<name>A0AAW0HA34_MYOGA</name>
<proteinExistence type="predicted"/>
<dbReference type="EMBL" id="JBBHLL010000601">
    <property type="protein sequence ID" value="KAK7799614.1"/>
    <property type="molecule type" value="Genomic_DNA"/>
</dbReference>
<dbReference type="AlphaFoldDB" id="A0AAW0HA34"/>
<organism evidence="1 2">
    <name type="scientific">Myodes glareolus</name>
    <name type="common">Bank vole</name>
    <name type="synonym">Clethrionomys glareolus</name>
    <dbReference type="NCBI Taxonomy" id="447135"/>
    <lineage>
        <taxon>Eukaryota</taxon>
        <taxon>Metazoa</taxon>
        <taxon>Chordata</taxon>
        <taxon>Craniata</taxon>
        <taxon>Vertebrata</taxon>
        <taxon>Euteleostomi</taxon>
        <taxon>Mammalia</taxon>
        <taxon>Eutheria</taxon>
        <taxon>Euarchontoglires</taxon>
        <taxon>Glires</taxon>
        <taxon>Rodentia</taxon>
        <taxon>Myomorpha</taxon>
        <taxon>Muroidea</taxon>
        <taxon>Cricetidae</taxon>
        <taxon>Arvicolinae</taxon>
        <taxon>Myodes</taxon>
    </lineage>
</organism>
<feature type="non-terminal residue" evidence="1">
    <location>
        <position position="1"/>
    </location>
</feature>
<keyword evidence="2" id="KW-1185">Reference proteome</keyword>
<evidence type="ECO:0000313" key="2">
    <source>
        <dbReference type="Proteomes" id="UP001488838"/>
    </source>
</evidence>
<feature type="non-terminal residue" evidence="1">
    <location>
        <position position="131"/>
    </location>
</feature>
<protein>
    <submittedName>
        <fullName evidence="1">Uncharacterized protein</fullName>
    </submittedName>
</protein>
<sequence length="131" mass="14144">QSDKHHEEAAVLSAGTAVCPGFLGERAASEAESCVLGAAGGREHRAAVQLFHQCKANAVVLPKPWGTPHQPVLQSFRNKAEWKTEVHNGHPGTPQLFIHFLLSDHRLGHLFLCCGSTVLPTHLQPVHKPSA</sequence>
<dbReference type="Proteomes" id="UP001488838">
    <property type="component" value="Unassembled WGS sequence"/>
</dbReference>